<dbReference type="RefSeq" id="WP_173154790.1">
    <property type="nucleotide sequence ID" value="NZ_AP022871.1"/>
</dbReference>
<gene>
    <name evidence="1" type="ORF">Psuf_012330</name>
</gene>
<sequence>MTEEEFGLPDTAGIEDRAARLRASAADILAGDLRRLPLLQRRVLARAEEMAWRKWGDRAVELGWPSRE</sequence>
<organism evidence="1 2">
    <name type="scientific">Phytohabitans suffuscus</name>
    <dbReference type="NCBI Taxonomy" id="624315"/>
    <lineage>
        <taxon>Bacteria</taxon>
        <taxon>Bacillati</taxon>
        <taxon>Actinomycetota</taxon>
        <taxon>Actinomycetes</taxon>
        <taxon>Micromonosporales</taxon>
        <taxon>Micromonosporaceae</taxon>
    </lineage>
</organism>
<dbReference type="EMBL" id="AP022871">
    <property type="protein sequence ID" value="BCB83920.1"/>
    <property type="molecule type" value="Genomic_DNA"/>
</dbReference>
<accession>A0A6F8YCY4</accession>
<evidence type="ECO:0000313" key="1">
    <source>
        <dbReference type="EMBL" id="BCB83920.1"/>
    </source>
</evidence>
<dbReference type="KEGG" id="psuu:Psuf_012330"/>
<dbReference type="AlphaFoldDB" id="A0A6F8YCY4"/>
<dbReference type="Proteomes" id="UP000503011">
    <property type="component" value="Chromosome"/>
</dbReference>
<name>A0A6F8YCY4_9ACTN</name>
<reference evidence="1 2" key="1">
    <citation type="submission" date="2020-03" db="EMBL/GenBank/DDBJ databases">
        <title>Whole genome shotgun sequence of Phytohabitans suffuscus NBRC 105367.</title>
        <authorList>
            <person name="Komaki H."/>
            <person name="Tamura T."/>
        </authorList>
    </citation>
    <scope>NUCLEOTIDE SEQUENCE [LARGE SCALE GENOMIC DNA]</scope>
    <source>
        <strain evidence="1 2">NBRC 105367</strain>
    </source>
</reference>
<reference evidence="1 2" key="2">
    <citation type="submission" date="2020-03" db="EMBL/GenBank/DDBJ databases">
        <authorList>
            <person name="Ichikawa N."/>
            <person name="Kimura A."/>
            <person name="Kitahashi Y."/>
            <person name="Uohara A."/>
        </authorList>
    </citation>
    <scope>NUCLEOTIDE SEQUENCE [LARGE SCALE GENOMIC DNA]</scope>
    <source>
        <strain evidence="1 2">NBRC 105367</strain>
    </source>
</reference>
<keyword evidence="2" id="KW-1185">Reference proteome</keyword>
<proteinExistence type="predicted"/>
<evidence type="ECO:0000313" key="2">
    <source>
        <dbReference type="Proteomes" id="UP000503011"/>
    </source>
</evidence>
<protein>
    <submittedName>
        <fullName evidence="1">Uncharacterized protein</fullName>
    </submittedName>
</protein>